<accession>A0ABT2SYM7</accession>
<feature type="transmembrane region" description="Helical" evidence="8">
    <location>
        <begin position="427"/>
        <end position="445"/>
    </location>
</feature>
<evidence type="ECO:0000256" key="7">
    <source>
        <dbReference type="PIRNR" id="PIRNR016636"/>
    </source>
</evidence>
<protein>
    <submittedName>
        <fullName evidence="9">MBOAT family protein</fullName>
    </submittedName>
</protein>
<keyword evidence="7" id="KW-0012">Acyltransferase</keyword>
<dbReference type="PIRSF" id="PIRSF016636">
    <property type="entry name" value="AlgI_DltB"/>
    <property type="match status" value="1"/>
</dbReference>
<dbReference type="Proteomes" id="UP001652432">
    <property type="component" value="Unassembled WGS sequence"/>
</dbReference>
<comment type="subcellular location">
    <subcellularLocation>
        <location evidence="1">Cell membrane</location>
        <topology evidence="1">Multi-pass membrane protein</topology>
    </subcellularLocation>
</comment>
<feature type="transmembrane region" description="Helical" evidence="8">
    <location>
        <begin position="313"/>
        <end position="336"/>
    </location>
</feature>
<feature type="transmembrane region" description="Helical" evidence="8">
    <location>
        <begin position="357"/>
        <end position="374"/>
    </location>
</feature>
<evidence type="ECO:0000256" key="6">
    <source>
        <dbReference type="ARBA" id="ARBA00023136"/>
    </source>
</evidence>
<sequence>MLFNSYIFIFLFLPIVLLGYYLLGSRGHSRAAVYFLTAMSLGFYGYNSISALLILFVSIVVNYALVCLMQKTERTGRRRMYLIILLIWNIGLLFVYKYSSFFLENINLAFDTDFSPLQLLMPLGISFYTFQQISYGVDCYRKECKGYQFSDYLAYITFFPSISSGPIVYHSELIPQLQDPERKKVLFTHLGQGLYAFSLGLAKKVLIADTLAKVVSVGYANIPELNTFSTILVMLSYSLQIYFDFSGYCDMALGISRMLNLDLPVNFNSPYKAVSITDFWDRWHMTLTRFFTKYVYIPLGGSRRGLPRTLLNVMIVFLVSGLWHGANWTFILWGALHGLLNVLEKALRIKDRKIPVLLRRGFTFSFVTLAWSIFRAPSLSDSMALFGGLFSGGFSLYQPIRDKFMDVIEISFLYRAGLGGLMESRPWLMLTLFIVVLMAACFTMKNTQEKMALFAFSPEKGSRRKMLWKCLVTAGLLFWSILSLAEISEFLYFTF</sequence>
<evidence type="ECO:0000313" key="9">
    <source>
        <dbReference type="EMBL" id="MCU6743104.1"/>
    </source>
</evidence>
<evidence type="ECO:0000256" key="2">
    <source>
        <dbReference type="ARBA" id="ARBA00010323"/>
    </source>
</evidence>
<evidence type="ECO:0000256" key="8">
    <source>
        <dbReference type="SAM" id="Phobius"/>
    </source>
</evidence>
<feature type="transmembrane region" description="Helical" evidence="8">
    <location>
        <begin position="52"/>
        <end position="69"/>
    </location>
</feature>
<evidence type="ECO:0000256" key="5">
    <source>
        <dbReference type="ARBA" id="ARBA00022989"/>
    </source>
</evidence>
<dbReference type="PIRSF" id="PIRSF500217">
    <property type="entry name" value="AlgI"/>
    <property type="match status" value="1"/>
</dbReference>
<reference evidence="9 10" key="1">
    <citation type="journal article" date="2021" name="ISME Commun">
        <title>Automated analysis of genomic sequences facilitates high-throughput and comprehensive description of bacteria.</title>
        <authorList>
            <person name="Hitch T.C.A."/>
        </authorList>
    </citation>
    <scope>NUCLEOTIDE SEQUENCE [LARGE SCALE GENOMIC DNA]</scope>
    <source>
        <strain evidence="9 10">Sanger_18</strain>
    </source>
</reference>
<evidence type="ECO:0000313" key="10">
    <source>
        <dbReference type="Proteomes" id="UP001652432"/>
    </source>
</evidence>
<dbReference type="InterPro" id="IPR004299">
    <property type="entry name" value="MBOAT_fam"/>
</dbReference>
<dbReference type="InterPro" id="IPR051085">
    <property type="entry name" value="MB_O-acyltransferase"/>
</dbReference>
<dbReference type="RefSeq" id="WP_262572518.1">
    <property type="nucleotide sequence ID" value="NZ_JAOQKJ010000001.1"/>
</dbReference>
<dbReference type="EMBL" id="JAOQKJ010000001">
    <property type="protein sequence ID" value="MCU6743104.1"/>
    <property type="molecule type" value="Genomic_DNA"/>
</dbReference>
<keyword evidence="6 7" id="KW-0472">Membrane</keyword>
<comment type="similarity">
    <text evidence="2 7">Belongs to the membrane-bound acyltransferase family.</text>
</comment>
<dbReference type="InterPro" id="IPR024194">
    <property type="entry name" value="Ac/AlaTfrase_AlgI/DltB"/>
</dbReference>
<evidence type="ECO:0000256" key="1">
    <source>
        <dbReference type="ARBA" id="ARBA00004651"/>
    </source>
</evidence>
<proteinExistence type="inferred from homology"/>
<feature type="transmembrane region" description="Helical" evidence="8">
    <location>
        <begin position="81"/>
        <end position="99"/>
    </location>
</feature>
<dbReference type="Pfam" id="PF03062">
    <property type="entry name" value="MBOAT"/>
    <property type="match status" value="1"/>
</dbReference>
<keyword evidence="7" id="KW-0808">Transferase</keyword>
<keyword evidence="10" id="KW-1185">Reference proteome</keyword>
<evidence type="ECO:0000256" key="3">
    <source>
        <dbReference type="ARBA" id="ARBA00022475"/>
    </source>
</evidence>
<comment type="caution">
    <text evidence="9">The sequence shown here is derived from an EMBL/GenBank/DDBJ whole genome shotgun (WGS) entry which is preliminary data.</text>
</comment>
<dbReference type="PANTHER" id="PTHR13285:SF18">
    <property type="entry name" value="PROTEIN-CYSTEINE N-PALMITOYLTRANSFERASE RASP"/>
    <property type="match status" value="1"/>
</dbReference>
<feature type="transmembrane region" description="Helical" evidence="8">
    <location>
        <begin position="466"/>
        <end position="485"/>
    </location>
</feature>
<gene>
    <name evidence="9" type="ORF">OCV77_01055</name>
</gene>
<keyword evidence="4 8" id="KW-0812">Transmembrane</keyword>
<keyword evidence="5 8" id="KW-1133">Transmembrane helix</keyword>
<keyword evidence="3 7" id="KW-1003">Cell membrane</keyword>
<dbReference type="PANTHER" id="PTHR13285">
    <property type="entry name" value="ACYLTRANSFERASE"/>
    <property type="match status" value="1"/>
</dbReference>
<evidence type="ECO:0000256" key="4">
    <source>
        <dbReference type="ARBA" id="ARBA00022692"/>
    </source>
</evidence>
<organism evidence="9 10">
    <name type="scientific">Suilimivivens aceti</name>
    <dbReference type="NCBI Taxonomy" id="2981774"/>
    <lineage>
        <taxon>Bacteria</taxon>
        <taxon>Bacillati</taxon>
        <taxon>Bacillota</taxon>
        <taxon>Clostridia</taxon>
        <taxon>Lachnospirales</taxon>
        <taxon>Lachnospiraceae</taxon>
        <taxon>Suilimivivens</taxon>
    </lineage>
</organism>
<feature type="transmembrane region" description="Helical" evidence="8">
    <location>
        <begin position="6"/>
        <end position="24"/>
    </location>
</feature>
<name>A0ABT2SYM7_9FIRM</name>
<dbReference type="InterPro" id="IPR028362">
    <property type="entry name" value="AlgI"/>
</dbReference>